<keyword evidence="3" id="KW-1185">Reference proteome</keyword>
<feature type="region of interest" description="Disordered" evidence="1">
    <location>
        <begin position="111"/>
        <end position="223"/>
    </location>
</feature>
<dbReference type="Proteomes" id="UP001521222">
    <property type="component" value="Unassembled WGS sequence"/>
</dbReference>
<feature type="compositionally biased region" description="Polar residues" evidence="1">
    <location>
        <begin position="111"/>
        <end position="124"/>
    </location>
</feature>
<organism evidence="2 3">
    <name type="scientific">Nothophoma quercina</name>
    <dbReference type="NCBI Taxonomy" id="749835"/>
    <lineage>
        <taxon>Eukaryota</taxon>
        <taxon>Fungi</taxon>
        <taxon>Dikarya</taxon>
        <taxon>Ascomycota</taxon>
        <taxon>Pezizomycotina</taxon>
        <taxon>Dothideomycetes</taxon>
        <taxon>Pleosporomycetidae</taxon>
        <taxon>Pleosporales</taxon>
        <taxon>Pleosporineae</taxon>
        <taxon>Didymellaceae</taxon>
        <taxon>Nothophoma</taxon>
    </lineage>
</organism>
<dbReference type="EMBL" id="JAKIXB020000032">
    <property type="protein sequence ID" value="KAL1595418.1"/>
    <property type="molecule type" value="Genomic_DNA"/>
</dbReference>
<feature type="compositionally biased region" description="Polar residues" evidence="1">
    <location>
        <begin position="210"/>
        <end position="223"/>
    </location>
</feature>
<accession>A0ABR3QTC8</accession>
<feature type="compositionally biased region" description="Low complexity" evidence="1">
    <location>
        <begin position="125"/>
        <end position="140"/>
    </location>
</feature>
<proteinExistence type="predicted"/>
<protein>
    <recommendedName>
        <fullName evidence="4">SMP domain-containing protein</fullName>
    </recommendedName>
</protein>
<sequence length="223" mass="23400">MSFLLRTSRFAAPTVARFTSPITQRTFSTTLKMSVTIDSNILSQITAAEKTITNQDGPITNGPTARAQKHVGQQLTAQVIREITDAEKEITGSERPTKGGPTAVAQSLLTSEGSAGNSNGAPITSNSNPNQSSSNGPSGSEQHTGKLDSSTLHEITEAEKNITGQQRPVKGGPTAKAQQHANEPITSEALHDITEGEKKITGGERVKGGPTSQAQSELGKSRN</sequence>
<feature type="compositionally biased region" description="Polar residues" evidence="1">
    <location>
        <begin position="176"/>
        <end position="185"/>
    </location>
</feature>
<comment type="caution">
    <text evidence="2">The sequence shown here is derived from an EMBL/GenBank/DDBJ whole genome shotgun (WGS) entry which is preliminary data.</text>
</comment>
<reference evidence="2 3" key="1">
    <citation type="submission" date="2024-02" db="EMBL/GenBank/DDBJ databases">
        <title>De novo assembly and annotation of 12 fungi associated with fruit tree decline syndrome in Ontario, Canada.</title>
        <authorList>
            <person name="Sulman M."/>
            <person name="Ellouze W."/>
            <person name="Ilyukhin E."/>
        </authorList>
    </citation>
    <scope>NUCLEOTIDE SEQUENCE [LARGE SCALE GENOMIC DNA]</scope>
    <source>
        <strain evidence="2 3">M97-236</strain>
    </source>
</reference>
<evidence type="ECO:0000256" key="1">
    <source>
        <dbReference type="SAM" id="MobiDB-lite"/>
    </source>
</evidence>
<evidence type="ECO:0000313" key="3">
    <source>
        <dbReference type="Proteomes" id="UP001521222"/>
    </source>
</evidence>
<name>A0ABR3QTC8_9PLEO</name>
<feature type="compositionally biased region" description="Basic and acidic residues" evidence="1">
    <location>
        <begin position="189"/>
        <end position="207"/>
    </location>
</feature>
<gene>
    <name evidence="2" type="ORF">SLS59_008350</name>
</gene>
<evidence type="ECO:0000313" key="2">
    <source>
        <dbReference type="EMBL" id="KAL1595418.1"/>
    </source>
</evidence>
<evidence type="ECO:0008006" key="4">
    <source>
        <dbReference type="Google" id="ProtNLM"/>
    </source>
</evidence>